<proteinExistence type="predicted"/>
<dbReference type="InterPro" id="IPR046118">
    <property type="entry name" value="DUF6115"/>
</dbReference>
<keyword evidence="4" id="KW-1185">Reference proteome</keyword>
<keyword evidence="3" id="KW-0282">Flagellum</keyword>
<dbReference type="Proteomes" id="UP000006315">
    <property type="component" value="Unassembled WGS sequence"/>
</dbReference>
<dbReference type="Pfam" id="PF19610">
    <property type="entry name" value="DUF6115"/>
    <property type="match status" value="1"/>
</dbReference>
<evidence type="ECO:0000313" key="4">
    <source>
        <dbReference type="Proteomes" id="UP000006315"/>
    </source>
</evidence>
<dbReference type="EMBL" id="AJLR01000125">
    <property type="protein sequence ID" value="EKN63910.1"/>
    <property type="molecule type" value="Genomic_DNA"/>
</dbReference>
<sequence length="148" mass="17638">MYPYMLTISFILHVFAFFWIFLLSMRLKRTNEIEKRQAEIQKEIEDLFQSYLLEMKEENEKLLNLIDKSKPPINKREKVTQQPYQTQEKPKPKEYTPPMPSAQDRFEQSLNSKVVLLHEQGFKAEEIAQKLNKGKTEIELILKFNGSK</sequence>
<accession>K6BY95</accession>
<evidence type="ECO:0000256" key="2">
    <source>
        <dbReference type="SAM" id="Phobius"/>
    </source>
</evidence>
<organism evidence="3 4">
    <name type="scientific">Schinkia azotoformans LMG 9581</name>
    <dbReference type="NCBI Taxonomy" id="1131731"/>
    <lineage>
        <taxon>Bacteria</taxon>
        <taxon>Bacillati</taxon>
        <taxon>Bacillota</taxon>
        <taxon>Bacilli</taxon>
        <taxon>Bacillales</taxon>
        <taxon>Bacillaceae</taxon>
        <taxon>Calidifontibacillus/Schinkia group</taxon>
        <taxon>Schinkia</taxon>
    </lineage>
</organism>
<keyword evidence="3" id="KW-0966">Cell projection</keyword>
<feature type="transmembrane region" description="Helical" evidence="2">
    <location>
        <begin position="6"/>
        <end position="27"/>
    </location>
</feature>
<protein>
    <submittedName>
        <fullName evidence="3">Coupling factor for flagellin transcription and translation</fullName>
    </submittedName>
</protein>
<keyword evidence="2" id="KW-0812">Transmembrane</keyword>
<dbReference type="STRING" id="1131731.BAZO_15659"/>
<comment type="caution">
    <text evidence="3">The sequence shown here is derived from an EMBL/GenBank/DDBJ whole genome shotgun (WGS) entry which is preliminary data.</text>
</comment>
<gene>
    <name evidence="3" type="ORF">BAZO_15659</name>
</gene>
<keyword evidence="2" id="KW-1133">Transmembrane helix</keyword>
<reference evidence="3 4" key="1">
    <citation type="journal article" date="2012" name="Front. Microbiol.">
        <title>Redundancy and modularity in membrane-associated dissimilatory nitrate reduction in Bacillus.</title>
        <authorList>
            <person name="Heylen K."/>
            <person name="Keltjens J."/>
        </authorList>
    </citation>
    <scope>NUCLEOTIDE SEQUENCE [LARGE SCALE GENOMIC DNA]</scope>
    <source>
        <strain evidence="3 4">LMG 9581</strain>
    </source>
</reference>
<evidence type="ECO:0000256" key="1">
    <source>
        <dbReference type="SAM" id="MobiDB-lite"/>
    </source>
</evidence>
<dbReference type="AlphaFoldDB" id="K6BY95"/>
<dbReference type="PATRIC" id="fig|1131731.3.peg.3203"/>
<feature type="compositionally biased region" description="Basic and acidic residues" evidence="1">
    <location>
        <begin position="67"/>
        <end position="79"/>
    </location>
</feature>
<evidence type="ECO:0000313" key="3">
    <source>
        <dbReference type="EMBL" id="EKN63910.1"/>
    </source>
</evidence>
<keyword evidence="3" id="KW-0969">Cilium</keyword>
<keyword evidence="2" id="KW-0472">Membrane</keyword>
<feature type="region of interest" description="Disordered" evidence="1">
    <location>
        <begin position="67"/>
        <end position="104"/>
    </location>
</feature>
<name>K6BY95_SCHAZ</name>